<comment type="caution">
    <text evidence="2">The sequence shown here is derived from an EMBL/GenBank/DDBJ whole genome shotgun (WGS) entry which is preliminary data.</text>
</comment>
<name>A0A426Z2Y3_ENSVE</name>
<protein>
    <submittedName>
        <fullName evidence="2">Uncharacterized protein</fullName>
    </submittedName>
</protein>
<evidence type="ECO:0000313" key="2">
    <source>
        <dbReference type="EMBL" id="RRT58334.1"/>
    </source>
</evidence>
<dbReference type="AlphaFoldDB" id="A0A426Z2Y3"/>
<sequence length="260" mass="30541">MEDDRWVRRCILLPSFGAGDLGGRPLTLTGRRWLMRPRRCGRERVRRTPPRLLLLLDSGEEGLVELLQLLKAITAPEQIWPAHKSATFPSLRRCFLLFHVEPHRRRRLQKEVIPRRRLRRSRRPAAPHHRAQIPVINLHSDGNPSCSSAYVPPRAKRDGGVDKRRRRWEKVLRERERERERAREHQLLDESKEPGDAVISQFQNLANSPVLPFASMAEEEEEEETPLEASDEGGRCPEWLMMARCRSLYCFTYWRYAMIT</sequence>
<dbReference type="Proteomes" id="UP000287651">
    <property type="component" value="Unassembled WGS sequence"/>
</dbReference>
<reference evidence="2 3" key="1">
    <citation type="journal article" date="2014" name="Agronomy (Basel)">
        <title>A Draft Genome Sequence for Ensete ventricosum, the Drought-Tolerant Tree Against Hunger.</title>
        <authorList>
            <person name="Harrison J."/>
            <person name="Moore K.A."/>
            <person name="Paszkiewicz K."/>
            <person name="Jones T."/>
            <person name="Grant M."/>
            <person name="Ambacheew D."/>
            <person name="Muzemil S."/>
            <person name="Studholme D.J."/>
        </authorList>
    </citation>
    <scope>NUCLEOTIDE SEQUENCE [LARGE SCALE GENOMIC DNA]</scope>
</reference>
<accession>A0A426Z2Y3</accession>
<feature type="region of interest" description="Disordered" evidence="1">
    <location>
        <begin position="144"/>
        <end position="163"/>
    </location>
</feature>
<dbReference type="EMBL" id="AMZH03008739">
    <property type="protein sequence ID" value="RRT58334.1"/>
    <property type="molecule type" value="Genomic_DNA"/>
</dbReference>
<evidence type="ECO:0000256" key="1">
    <source>
        <dbReference type="SAM" id="MobiDB-lite"/>
    </source>
</evidence>
<gene>
    <name evidence="2" type="ORF">B296_00010643</name>
</gene>
<organism evidence="2 3">
    <name type="scientific">Ensete ventricosum</name>
    <name type="common">Abyssinian banana</name>
    <name type="synonym">Musa ensete</name>
    <dbReference type="NCBI Taxonomy" id="4639"/>
    <lineage>
        <taxon>Eukaryota</taxon>
        <taxon>Viridiplantae</taxon>
        <taxon>Streptophyta</taxon>
        <taxon>Embryophyta</taxon>
        <taxon>Tracheophyta</taxon>
        <taxon>Spermatophyta</taxon>
        <taxon>Magnoliopsida</taxon>
        <taxon>Liliopsida</taxon>
        <taxon>Zingiberales</taxon>
        <taxon>Musaceae</taxon>
        <taxon>Ensete</taxon>
    </lineage>
</organism>
<proteinExistence type="predicted"/>
<evidence type="ECO:0000313" key="3">
    <source>
        <dbReference type="Proteomes" id="UP000287651"/>
    </source>
</evidence>